<evidence type="ECO:0008006" key="3">
    <source>
        <dbReference type="Google" id="ProtNLM"/>
    </source>
</evidence>
<sequence length="122" mass="13024">MLEVIVALAIAALAFGYAYPAISESLNRLRFDRDGAAAVAVAETLLDRVGYDLPLQPGSQAGTADNGMAWQLAIAPYEAQRPLPQSGVTGLQVAVTVRWRDGTLSREVQLQTVRVARDTGGR</sequence>
<dbReference type="EMBL" id="JBHRTR010000028">
    <property type="protein sequence ID" value="MFC3228222.1"/>
    <property type="molecule type" value="Genomic_DNA"/>
</dbReference>
<dbReference type="Proteomes" id="UP001595528">
    <property type="component" value="Unassembled WGS sequence"/>
</dbReference>
<evidence type="ECO:0000313" key="1">
    <source>
        <dbReference type="EMBL" id="MFC3228222.1"/>
    </source>
</evidence>
<comment type="caution">
    <text evidence="1">The sequence shown here is derived from an EMBL/GenBank/DDBJ whole genome shotgun (WGS) entry which is preliminary data.</text>
</comment>
<proteinExistence type="predicted"/>
<accession>A0ABV7L0U9</accession>
<protein>
    <recommendedName>
        <fullName evidence="3">General secretion pathway protein GspI</fullName>
    </recommendedName>
</protein>
<dbReference type="RefSeq" id="WP_379901135.1">
    <property type="nucleotide sequence ID" value="NZ_JBHRTR010000028.1"/>
</dbReference>
<evidence type="ECO:0000313" key="2">
    <source>
        <dbReference type="Proteomes" id="UP001595528"/>
    </source>
</evidence>
<name>A0ABV7L0U9_9PROT</name>
<organism evidence="1 2">
    <name type="scientific">Marinibaculum pumilum</name>
    <dbReference type="NCBI Taxonomy" id="1766165"/>
    <lineage>
        <taxon>Bacteria</taxon>
        <taxon>Pseudomonadati</taxon>
        <taxon>Pseudomonadota</taxon>
        <taxon>Alphaproteobacteria</taxon>
        <taxon>Rhodospirillales</taxon>
        <taxon>Rhodospirillaceae</taxon>
        <taxon>Marinibaculum</taxon>
    </lineage>
</organism>
<reference evidence="2" key="1">
    <citation type="journal article" date="2019" name="Int. J. Syst. Evol. Microbiol.">
        <title>The Global Catalogue of Microorganisms (GCM) 10K type strain sequencing project: providing services to taxonomists for standard genome sequencing and annotation.</title>
        <authorList>
            <consortium name="The Broad Institute Genomics Platform"/>
            <consortium name="The Broad Institute Genome Sequencing Center for Infectious Disease"/>
            <person name="Wu L."/>
            <person name="Ma J."/>
        </authorList>
    </citation>
    <scope>NUCLEOTIDE SEQUENCE [LARGE SCALE GENOMIC DNA]</scope>
    <source>
        <strain evidence="2">KCTC 42964</strain>
    </source>
</reference>
<keyword evidence="2" id="KW-1185">Reference proteome</keyword>
<gene>
    <name evidence="1" type="ORF">ACFOGJ_13335</name>
</gene>